<dbReference type="GO" id="GO:0006284">
    <property type="term" value="P:base-excision repair"/>
    <property type="evidence" value="ECO:0007669"/>
    <property type="project" value="InterPro"/>
</dbReference>
<dbReference type="GO" id="GO:0003677">
    <property type="term" value="F:DNA binding"/>
    <property type="evidence" value="ECO:0007669"/>
    <property type="project" value="InterPro"/>
</dbReference>
<dbReference type="EC" id="3.2.2.-" evidence="5"/>
<dbReference type="InterPro" id="IPR003180">
    <property type="entry name" value="MPG"/>
</dbReference>
<dbReference type="AlphaFoldDB" id="A0A292YRY3"/>
<dbReference type="Proteomes" id="UP000217785">
    <property type="component" value="Unassembled WGS sequence"/>
</dbReference>
<keyword evidence="4 5" id="KW-0234">DNA repair</keyword>
<organism evidence="6 7">
    <name type="scientific">Effusibacillus lacus</name>
    <dbReference type="NCBI Taxonomy" id="1348429"/>
    <lineage>
        <taxon>Bacteria</taxon>
        <taxon>Bacillati</taxon>
        <taxon>Bacillota</taxon>
        <taxon>Bacilli</taxon>
        <taxon>Bacillales</taxon>
        <taxon>Alicyclobacillaceae</taxon>
        <taxon>Effusibacillus</taxon>
    </lineage>
</organism>
<protein>
    <recommendedName>
        <fullName evidence="5">Putative 3-methyladenine DNA glycosylase</fullName>
        <ecNumber evidence="5">3.2.2.-</ecNumber>
    </recommendedName>
</protein>
<evidence type="ECO:0000256" key="1">
    <source>
        <dbReference type="ARBA" id="ARBA00009232"/>
    </source>
</evidence>
<keyword evidence="3 5" id="KW-0378">Hydrolase</keyword>
<evidence type="ECO:0000256" key="4">
    <source>
        <dbReference type="ARBA" id="ARBA00023204"/>
    </source>
</evidence>
<dbReference type="RefSeq" id="WP_096182943.1">
    <property type="nucleotide sequence ID" value="NZ_BDUF01000086.1"/>
</dbReference>
<dbReference type="HAMAP" id="MF_00527">
    <property type="entry name" value="3MGH"/>
    <property type="match status" value="1"/>
</dbReference>
<comment type="caution">
    <text evidence="6">The sequence shown here is derived from an EMBL/GenBank/DDBJ whole genome shotgun (WGS) entry which is preliminary data.</text>
</comment>
<gene>
    <name evidence="6" type="ORF">EFBL_2886</name>
</gene>
<reference evidence="7" key="1">
    <citation type="submission" date="2017-07" db="EMBL/GenBank/DDBJ databases">
        <title>Draft genome sequence of Effusibacillus lacus strain skLN1.</title>
        <authorList>
            <person name="Watanabe M."/>
            <person name="Kojima H."/>
            <person name="Fukui M."/>
        </authorList>
    </citation>
    <scope>NUCLEOTIDE SEQUENCE [LARGE SCALE GENOMIC DNA]</scope>
    <source>
        <strain evidence="7">skLN1</strain>
    </source>
</reference>
<dbReference type="NCBIfam" id="TIGR00567">
    <property type="entry name" value="3mg"/>
    <property type="match status" value="1"/>
</dbReference>
<dbReference type="PANTHER" id="PTHR10429:SF0">
    <property type="entry name" value="DNA-3-METHYLADENINE GLYCOSYLASE"/>
    <property type="match status" value="1"/>
</dbReference>
<accession>A0A292YRY3</accession>
<proteinExistence type="inferred from homology"/>
<dbReference type="GO" id="GO:0003905">
    <property type="term" value="F:alkylbase DNA N-glycosylase activity"/>
    <property type="evidence" value="ECO:0007669"/>
    <property type="project" value="InterPro"/>
</dbReference>
<sequence>MKSQLLPEIFFHLPTLDLAKALLGTILVHETMEGTTSGIIVETEAYIGPEDKAAHSYGGIPTERTRVMFGPPGFAYVYQIYGMHYCFNVVSGEETAPEAILIRALEPVVGIPLMIRRRGLDIRQLPDGSWPTNKLKLLTNGPGKLAQAMGISKDQYGLGLKDSSLRILPRRNKLSADQIRSGPRIGIEYAEEAREYPWRYWIAGNPYVSKPR</sequence>
<dbReference type="EMBL" id="BDUF01000086">
    <property type="protein sequence ID" value="GAX91220.1"/>
    <property type="molecule type" value="Genomic_DNA"/>
</dbReference>
<dbReference type="InterPro" id="IPR011034">
    <property type="entry name" value="Formyl_transferase-like_C_sf"/>
</dbReference>
<dbReference type="PANTHER" id="PTHR10429">
    <property type="entry name" value="DNA-3-METHYLADENINE GLYCOSYLASE"/>
    <property type="match status" value="1"/>
</dbReference>
<keyword evidence="2 5" id="KW-0227">DNA damage</keyword>
<dbReference type="CDD" id="cd00540">
    <property type="entry name" value="AAG"/>
    <property type="match status" value="1"/>
</dbReference>
<keyword evidence="7" id="KW-1185">Reference proteome</keyword>
<dbReference type="FunFam" id="3.10.300.10:FF:000001">
    <property type="entry name" value="Putative 3-methyladenine DNA glycosylase"/>
    <property type="match status" value="1"/>
</dbReference>
<dbReference type="NCBIfam" id="NF002003">
    <property type="entry name" value="PRK00802.1-3"/>
    <property type="match status" value="1"/>
</dbReference>
<dbReference type="InterPro" id="IPR036995">
    <property type="entry name" value="MPG_sf"/>
</dbReference>
<dbReference type="SUPFAM" id="SSF50486">
    <property type="entry name" value="FMT C-terminal domain-like"/>
    <property type="match status" value="1"/>
</dbReference>
<dbReference type="OrthoDB" id="9794313at2"/>
<evidence type="ECO:0000313" key="7">
    <source>
        <dbReference type="Proteomes" id="UP000217785"/>
    </source>
</evidence>
<evidence type="ECO:0000256" key="5">
    <source>
        <dbReference type="HAMAP-Rule" id="MF_00527"/>
    </source>
</evidence>
<comment type="similarity">
    <text evidence="1 5">Belongs to the DNA glycosylase MPG family.</text>
</comment>
<dbReference type="Gene3D" id="3.10.300.10">
    <property type="entry name" value="Methylpurine-DNA glycosylase (MPG)"/>
    <property type="match status" value="1"/>
</dbReference>
<evidence type="ECO:0000256" key="3">
    <source>
        <dbReference type="ARBA" id="ARBA00022801"/>
    </source>
</evidence>
<evidence type="ECO:0000256" key="2">
    <source>
        <dbReference type="ARBA" id="ARBA00022763"/>
    </source>
</evidence>
<evidence type="ECO:0000313" key="6">
    <source>
        <dbReference type="EMBL" id="GAX91220.1"/>
    </source>
</evidence>
<name>A0A292YRY3_9BACL</name>
<dbReference type="Pfam" id="PF02245">
    <property type="entry name" value="Pur_DNA_glyco"/>
    <property type="match status" value="1"/>
</dbReference>